<feature type="region of interest" description="Disordered" evidence="1">
    <location>
        <begin position="37"/>
        <end position="412"/>
    </location>
</feature>
<name>A0A2V1DRN9_9PLEO</name>
<feature type="compositionally biased region" description="Polar residues" evidence="1">
    <location>
        <begin position="289"/>
        <end position="319"/>
    </location>
</feature>
<dbReference type="EMBL" id="KZ805384">
    <property type="protein sequence ID" value="PVH99854.1"/>
    <property type="molecule type" value="Genomic_DNA"/>
</dbReference>
<proteinExistence type="predicted"/>
<evidence type="ECO:0000256" key="1">
    <source>
        <dbReference type="SAM" id="MobiDB-lite"/>
    </source>
</evidence>
<sequence>MNETFALKGLTAGPQLSRVTRYSDSGLKQAVYLKGFQTKGGNVVRKTQPENPNGKPSLEQVRRRPKTRSSARRDRHESFYQSEIDPVGEKRYVQARGSPTQSETDMRSKRGSRHSKASTSLAPSHASQNHIPSKFIPPNQMPARNMEPATFTSKHFPPYNMPRYDEPANLVPPIHAPPNLSQARKDRDIHYHRGRSSSRSGTSGKSSLSEISEEPEEIARRGRTTSRREHPEAYPPLPCDTDEMKPRLSKEARIYSWRSKISPAEHSTPELPTDSQLPPQLRNHRRKTPSSIIIKNIALSSGTGYDTDALSQISRSTYASSKMSSGKSTSRSSRRSHRMGVSSGSSAISASTYASQSSGGGSYTSDNTSRSSRTRLSSRSSRSSRSRTSGYDASIESDYESDNSTLYGVPKV</sequence>
<keyword evidence="3" id="KW-1185">Reference proteome</keyword>
<feature type="compositionally biased region" description="Low complexity" evidence="1">
    <location>
        <begin position="339"/>
        <end position="389"/>
    </location>
</feature>
<accession>A0A2V1DRN9</accession>
<evidence type="ECO:0000313" key="3">
    <source>
        <dbReference type="Proteomes" id="UP000244855"/>
    </source>
</evidence>
<feature type="compositionally biased region" description="Basic and acidic residues" evidence="1">
    <location>
        <begin position="242"/>
        <end position="253"/>
    </location>
</feature>
<dbReference type="AlphaFoldDB" id="A0A2V1DRN9"/>
<evidence type="ECO:0000313" key="2">
    <source>
        <dbReference type="EMBL" id="PVH99854.1"/>
    </source>
</evidence>
<organism evidence="2 3">
    <name type="scientific">Periconia macrospinosa</name>
    <dbReference type="NCBI Taxonomy" id="97972"/>
    <lineage>
        <taxon>Eukaryota</taxon>
        <taxon>Fungi</taxon>
        <taxon>Dikarya</taxon>
        <taxon>Ascomycota</taxon>
        <taxon>Pezizomycotina</taxon>
        <taxon>Dothideomycetes</taxon>
        <taxon>Pleosporomycetidae</taxon>
        <taxon>Pleosporales</taxon>
        <taxon>Massarineae</taxon>
        <taxon>Periconiaceae</taxon>
        <taxon>Periconia</taxon>
    </lineage>
</organism>
<feature type="compositionally biased region" description="Polar residues" evidence="1">
    <location>
        <begin position="117"/>
        <end position="131"/>
    </location>
</feature>
<gene>
    <name evidence="2" type="ORF">DM02DRAFT_656029</name>
</gene>
<feature type="compositionally biased region" description="Low complexity" evidence="1">
    <location>
        <begin position="197"/>
        <end position="210"/>
    </location>
</feature>
<feature type="compositionally biased region" description="Low complexity" evidence="1">
    <location>
        <begin position="320"/>
        <end position="331"/>
    </location>
</feature>
<reference evidence="2 3" key="1">
    <citation type="journal article" date="2018" name="Sci. Rep.">
        <title>Comparative genomics provides insights into the lifestyle and reveals functional heterogeneity of dark septate endophytic fungi.</title>
        <authorList>
            <person name="Knapp D.G."/>
            <person name="Nemeth J.B."/>
            <person name="Barry K."/>
            <person name="Hainaut M."/>
            <person name="Henrissat B."/>
            <person name="Johnson J."/>
            <person name="Kuo A."/>
            <person name="Lim J.H.P."/>
            <person name="Lipzen A."/>
            <person name="Nolan M."/>
            <person name="Ohm R.A."/>
            <person name="Tamas L."/>
            <person name="Grigoriev I.V."/>
            <person name="Spatafora J.W."/>
            <person name="Nagy L.G."/>
            <person name="Kovacs G.M."/>
        </authorList>
    </citation>
    <scope>NUCLEOTIDE SEQUENCE [LARGE SCALE GENOMIC DNA]</scope>
    <source>
        <strain evidence="2 3">DSE2036</strain>
    </source>
</reference>
<dbReference type="Proteomes" id="UP000244855">
    <property type="component" value="Unassembled WGS sequence"/>
</dbReference>
<protein>
    <submittedName>
        <fullName evidence="2">Uncharacterized protein</fullName>
    </submittedName>
</protein>